<comment type="subcellular location">
    <subcellularLocation>
        <location evidence="1">Cytoplasm</location>
    </subcellularLocation>
    <subcellularLocation>
        <location evidence="2">Secreted</location>
    </subcellularLocation>
</comment>
<evidence type="ECO:0000256" key="7">
    <source>
        <dbReference type="ARBA" id="ARBA00022525"/>
    </source>
</evidence>
<dbReference type="InterPro" id="IPR002048">
    <property type="entry name" value="EF_hand_dom"/>
</dbReference>
<evidence type="ECO:0000256" key="11">
    <source>
        <dbReference type="ARBA" id="ARBA00022703"/>
    </source>
</evidence>
<comment type="similarity">
    <text evidence="3">Belongs to the S-100 family.</text>
</comment>
<evidence type="ECO:0000256" key="1">
    <source>
        <dbReference type="ARBA" id="ARBA00004496"/>
    </source>
</evidence>
<evidence type="ECO:0000256" key="16">
    <source>
        <dbReference type="ARBA" id="ARBA00022859"/>
    </source>
</evidence>
<accession>A0AA40HD76</accession>
<dbReference type="SUPFAM" id="SSF47473">
    <property type="entry name" value="EF-hand"/>
    <property type="match status" value="1"/>
</dbReference>
<dbReference type="InterPro" id="IPR011992">
    <property type="entry name" value="EF-hand-dom_pair"/>
</dbReference>
<evidence type="ECO:0000256" key="15">
    <source>
        <dbReference type="ARBA" id="ARBA00022837"/>
    </source>
</evidence>
<evidence type="ECO:0000256" key="14">
    <source>
        <dbReference type="ARBA" id="ARBA00022833"/>
    </source>
</evidence>
<keyword evidence="18" id="KW-0072">Autophagy</keyword>
<dbReference type="PANTHER" id="PTHR11639:SF79">
    <property type="entry name" value="PROTEIN S100-A9"/>
    <property type="match status" value="1"/>
</dbReference>
<feature type="region of interest" description="Disordered" evidence="23">
    <location>
        <begin position="152"/>
        <end position="175"/>
    </location>
</feature>
<keyword evidence="12" id="KW-0479">Metal-binding</keyword>
<dbReference type="Gene3D" id="1.10.238.10">
    <property type="entry name" value="EF-hand"/>
    <property type="match status" value="1"/>
</dbReference>
<organism evidence="25 26">
    <name type="scientific">Cnephaeus nilssonii</name>
    <name type="common">Northern bat</name>
    <name type="synonym">Eptesicus nilssonii</name>
    <dbReference type="NCBI Taxonomy" id="3371016"/>
    <lineage>
        <taxon>Eukaryota</taxon>
        <taxon>Metazoa</taxon>
        <taxon>Chordata</taxon>
        <taxon>Craniata</taxon>
        <taxon>Vertebrata</taxon>
        <taxon>Euteleostomi</taxon>
        <taxon>Mammalia</taxon>
        <taxon>Eutheria</taxon>
        <taxon>Laurasiatheria</taxon>
        <taxon>Chiroptera</taxon>
        <taxon>Yangochiroptera</taxon>
        <taxon>Vespertilionidae</taxon>
        <taxon>Cnephaeus</taxon>
    </lineage>
</organism>
<sequence>MSGSGSLSSSMPLSFSFVSPSLLPAPPPLFISASSQEEVSRKPFSSQHLTPCFSLAQSTGRPGQNVAVADGMQRGHHHQHFPPVLRSPGPPRPPEPEGIRQMVKKELPNFLKKEKRDVALIKDIMEDLDTNGDKDLSFEEFITLVGRLTEASHEQMHKEHPQRARPHPRARLRGG</sequence>
<evidence type="ECO:0000256" key="4">
    <source>
        <dbReference type="ARBA" id="ARBA00014222"/>
    </source>
</evidence>
<feature type="compositionally biased region" description="Basic and acidic residues" evidence="23">
    <location>
        <begin position="152"/>
        <end position="162"/>
    </location>
</feature>
<dbReference type="GO" id="GO:0032496">
    <property type="term" value="P:response to lipopolysaccharide"/>
    <property type="evidence" value="ECO:0007669"/>
    <property type="project" value="TreeGrafter"/>
</dbReference>
<feature type="compositionally biased region" description="Basic residues" evidence="23">
    <location>
        <begin position="163"/>
        <end position="175"/>
    </location>
</feature>
<keyword evidence="10" id="KW-0399">Innate immunity</keyword>
<evidence type="ECO:0000313" key="25">
    <source>
        <dbReference type="EMBL" id="KAK1329014.1"/>
    </source>
</evidence>
<dbReference type="GO" id="GO:0035425">
    <property type="term" value="P:autocrine signaling"/>
    <property type="evidence" value="ECO:0007669"/>
    <property type="project" value="TreeGrafter"/>
</dbReference>
<dbReference type="GO" id="GO:0045087">
    <property type="term" value="P:innate immune response"/>
    <property type="evidence" value="ECO:0007669"/>
    <property type="project" value="UniProtKB-KW"/>
</dbReference>
<evidence type="ECO:0000256" key="10">
    <source>
        <dbReference type="ARBA" id="ARBA00022588"/>
    </source>
</evidence>
<dbReference type="PROSITE" id="PS00303">
    <property type="entry name" value="S100_CABP"/>
    <property type="match status" value="1"/>
</dbReference>
<dbReference type="GO" id="GO:0048306">
    <property type="term" value="F:calcium-dependent protein binding"/>
    <property type="evidence" value="ECO:0007669"/>
    <property type="project" value="TreeGrafter"/>
</dbReference>
<dbReference type="GO" id="GO:0016209">
    <property type="term" value="F:antioxidant activity"/>
    <property type="evidence" value="ECO:0007669"/>
    <property type="project" value="UniProtKB-KW"/>
</dbReference>
<dbReference type="GO" id="GO:0043542">
    <property type="term" value="P:endothelial cell migration"/>
    <property type="evidence" value="ECO:0007669"/>
    <property type="project" value="TreeGrafter"/>
</dbReference>
<evidence type="ECO:0000256" key="22">
    <source>
        <dbReference type="ARBA" id="ARBA00046583"/>
    </source>
</evidence>
<dbReference type="GO" id="GO:0061844">
    <property type="term" value="P:antimicrobial humoral immune response mediated by antimicrobial peptide"/>
    <property type="evidence" value="ECO:0007669"/>
    <property type="project" value="TreeGrafter"/>
</dbReference>
<dbReference type="GO" id="GO:0070488">
    <property type="term" value="P:neutrophil aggregation"/>
    <property type="evidence" value="ECO:0007669"/>
    <property type="project" value="TreeGrafter"/>
</dbReference>
<keyword evidence="16" id="KW-0391">Immunity</keyword>
<keyword evidence="19" id="KW-0395">Inflammatory response</keyword>
<evidence type="ECO:0000256" key="18">
    <source>
        <dbReference type="ARBA" id="ARBA00023006"/>
    </source>
</evidence>
<evidence type="ECO:0000256" key="5">
    <source>
        <dbReference type="ARBA" id="ARBA00022490"/>
    </source>
</evidence>
<keyword evidence="11" id="KW-0053">Apoptosis</keyword>
<keyword evidence="5" id="KW-0963">Cytoplasm</keyword>
<keyword evidence="14" id="KW-0862">Zinc</keyword>
<dbReference type="PANTHER" id="PTHR11639">
    <property type="entry name" value="S100 CALCIUM-BINDING PROTEIN"/>
    <property type="match status" value="1"/>
</dbReference>
<dbReference type="EMBL" id="JAULJE010000022">
    <property type="protein sequence ID" value="KAK1329014.1"/>
    <property type="molecule type" value="Genomic_DNA"/>
</dbReference>
<feature type="region of interest" description="Disordered" evidence="23">
    <location>
        <begin position="73"/>
        <end position="98"/>
    </location>
</feature>
<dbReference type="GO" id="GO:0006914">
    <property type="term" value="P:autophagy"/>
    <property type="evidence" value="ECO:0007669"/>
    <property type="project" value="UniProtKB-KW"/>
</dbReference>
<dbReference type="GO" id="GO:0006915">
    <property type="term" value="P:apoptotic process"/>
    <property type="evidence" value="ECO:0007669"/>
    <property type="project" value="UniProtKB-KW"/>
</dbReference>
<keyword evidence="9" id="KW-0597">Phosphoprotein</keyword>
<evidence type="ECO:0000256" key="3">
    <source>
        <dbReference type="ARBA" id="ARBA00007323"/>
    </source>
</evidence>
<dbReference type="GO" id="GO:0030593">
    <property type="term" value="P:neutrophil chemotaxis"/>
    <property type="evidence" value="ECO:0007669"/>
    <property type="project" value="TreeGrafter"/>
</dbReference>
<evidence type="ECO:0000256" key="21">
    <source>
        <dbReference type="ARBA" id="ARBA00043081"/>
    </source>
</evidence>
<evidence type="ECO:0000256" key="13">
    <source>
        <dbReference type="ARBA" id="ARBA00022737"/>
    </source>
</evidence>
<evidence type="ECO:0000256" key="20">
    <source>
        <dbReference type="ARBA" id="ARBA00041898"/>
    </source>
</evidence>
<keyword evidence="8" id="KW-0929">Antimicrobial</keyword>
<dbReference type="GO" id="GO:0002523">
    <property type="term" value="P:leukocyte migration involved in inflammatory response"/>
    <property type="evidence" value="ECO:0007669"/>
    <property type="project" value="TreeGrafter"/>
</dbReference>
<dbReference type="GO" id="GO:0005509">
    <property type="term" value="F:calcium ion binding"/>
    <property type="evidence" value="ECO:0007669"/>
    <property type="project" value="InterPro"/>
</dbReference>
<evidence type="ECO:0000256" key="12">
    <source>
        <dbReference type="ARBA" id="ARBA00022723"/>
    </source>
</evidence>
<reference evidence="25" key="1">
    <citation type="submission" date="2023-06" db="EMBL/GenBank/DDBJ databases">
        <title>Reference genome for the Northern bat (Eptesicus nilssonii), a most northern bat species.</title>
        <authorList>
            <person name="Laine V.N."/>
            <person name="Pulliainen A.T."/>
            <person name="Lilley T.M."/>
        </authorList>
    </citation>
    <scope>NUCLEOTIDE SEQUENCE</scope>
    <source>
        <strain evidence="25">BLF_Eptnil</strain>
        <tissue evidence="25">Kidney</tissue>
    </source>
</reference>
<dbReference type="GO" id="GO:0070062">
    <property type="term" value="C:extracellular exosome"/>
    <property type="evidence" value="ECO:0007669"/>
    <property type="project" value="TreeGrafter"/>
</dbReference>
<evidence type="ECO:0000259" key="24">
    <source>
        <dbReference type="PROSITE" id="PS50222"/>
    </source>
</evidence>
<dbReference type="GO" id="GO:0014002">
    <property type="term" value="P:astrocyte development"/>
    <property type="evidence" value="ECO:0007669"/>
    <property type="project" value="TreeGrafter"/>
</dbReference>
<keyword evidence="6" id="KW-0145">Chemotaxis</keyword>
<keyword evidence="26" id="KW-1185">Reference proteome</keyword>
<evidence type="ECO:0000256" key="17">
    <source>
        <dbReference type="ARBA" id="ARBA00022862"/>
    </source>
</evidence>
<dbReference type="SMART" id="SM00054">
    <property type="entry name" value="EFh"/>
    <property type="match status" value="1"/>
</dbReference>
<evidence type="ECO:0000256" key="8">
    <source>
        <dbReference type="ARBA" id="ARBA00022529"/>
    </source>
</evidence>
<dbReference type="InterPro" id="IPR018247">
    <property type="entry name" value="EF_Hand_1_Ca_BS"/>
</dbReference>
<dbReference type="GO" id="GO:0045113">
    <property type="term" value="P:regulation of integrin biosynthetic process"/>
    <property type="evidence" value="ECO:0007669"/>
    <property type="project" value="TreeGrafter"/>
</dbReference>
<comment type="subunit">
    <text evidence="22">Homodimer. Preferentially exists as a heterodimer or heterotetramer with S100A8 known as calprotectin (S100A8/A9). S100A9 interacts with ATP2A2. S100A9 interacts with AGER, and with the heterodimeric complex formed by TLR4 and LY96 in the presence of calcium and/or zinc ions. S100A9 binds quinoline-3-carboxamides in the presence of calcium and/or zinc ions. S100A9 interacts with amyloid-beta protein 40. Calprotectin (S100A8/9) interacts with CEACAM3 and tubulin filaments in a calcium-dependent manner. Heterotetrameric calprotectin (S100A8/A9) interacts with ANXA6 and associates with tubulin filaments in activated monocytes. Calprotectin (S100A8/9) interacts with NCF2/P67PHOX, RAC1, RAC2, CYBA and CYBB. Calprotectin (S100A8/9) interacts with NOS2 to form the iNOS-S100A8/A9 transnitrosylase complex; induced by LDL(ox). Calprotectin (S100A8/9) interacts with CD69.</text>
</comment>
<evidence type="ECO:0000256" key="2">
    <source>
        <dbReference type="ARBA" id="ARBA00004613"/>
    </source>
</evidence>
<evidence type="ECO:0000256" key="19">
    <source>
        <dbReference type="ARBA" id="ARBA00023198"/>
    </source>
</evidence>
<evidence type="ECO:0000256" key="9">
    <source>
        <dbReference type="ARBA" id="ARBA00022553"/>
    </source>
</evidence>
<dbReference type="PROSITE" id="PS00018">
    <property type="entry name" value="EF_HAND_1"/>
    <property type="match status" value="1"/>
</dbReference>
<dbReference type="PROSITE" id="PS50222">
    <property type="entry name" value="EF_HAND_2"/>
    <property type="match status" value="1"/>
</dbReference>
<keyword evidence="17" id="KW-0049">Antioxidant</keyword>
<keyword evidence="7" id="KW-0964">Secreted</keyword>
<dbReference type="InterPro" id="IPR001751">
    <property type="entry name" value="S100/CaBP7/8-like_CS"/>
</dbReference>
<evidence type="ECO:0000313" key="26">
    <source>
        <dbReference type="Proteomes" id="UP001177744"/>
    </source>
</evidence>
<comment type="caution">
    <text evidence="25">The sequence shown here is derived from an EMBL/GenBank/DDBJ whole genome shotgun (WGS) entry which is preliminary data.</text>
</comment>
<keyword evidence="15" id="KW-0106">Calcium</keyword>
<dbReference type="GO" id="GO:0005737">
    <property type="term" value="C:cytoplasm"/>
    <property type="evidence" value="ECO:0007669"/>
    <property type="project" value="UniProtKB-SubCell"/>
</dbReference>
<dbReference type="Proteomes" id="UP001177744">
    <property type="component" value="Unassembled WGS sequence"/>
</dbReference>
<gene>
    <name evidence="25" type="ORF">QTO34_011185</name>
</gene>
<feature type="domain" description="EF-hand" evidence="24">
    <location>
        <begin position="116"/>
        <end position="151"/>
    </location>
</feature>
<proteinExistence type="inferred from homology"/>
<dbReference type="GO" id="GO:0005634">
    <property type="term" value="C:nucleus"/>
    <property type="evidence" value="ECO:0007669"/>
    <property type="project" value="TreeGrafter"/>
</dbReference>
<name>A0AA40HD76_CNENI</name>
<keyword evidence="13" id="KW-0677">Repeat</keyword>
<evidence type="ECO:0000256" key="6">
    <source>
        <dbReference type="ARBA" id="ARBA00022500"/>
    </source>
</evidence>
<protein>
    <recommendedName>
        <fullName evidence="4">Protein S100-A9</fullName>
    </recommendedName>
    <alternativeName>
        <fullName evidence="20">Calgranulin-B</fullName>
    </alternativeName>
    <alternativeName>
        <fullName evidence="21">S100 calcium-binding protein A9</fullName>
    </alternativeName>
</protein>
<evidence type="ECO:0000256" key="23">
    <source>
        <dbReference type="SAM" id="MobiDB-lite"/>
    </source>
</evidence>
<dbReference type="GO" id="GO:0002544">
    <property type="term" value="P:chronic inflammatory response"/>
    <property type="evidence" value="ECO:0007669"/>
    <property type="project" value="TreeGrafter"/>
</dbReference>
<dbReference type="AlphaFoldDB" id="A0AA40HD76"/>